<reference evidence="3" key="1">
    <citation type="submission" date="2016-10" db="EMBL/GenBank/DDBJ databases">
        <authorList>
            <person name="Varghese N."/>
            <person name="Submissions S."/>
        </authorList>
    </citation>
    <scope>NUCLEOTIDE SEQUENCE [LARGE SCALE GENOMIC DNA]</scope>
    <source>
        <strain evidence="3">CGMCC 1.6992</strain>
    </source>
</reference>
<name>A0A1G7GHW2_9DEIN</name>
<accession>A0A1G7GHW2</accession>
<feature type="transmembrane region" description="Helical" evidence="1">
    <location>
        <begin position="77"/>
        <end position="99"/>
    </location>
</feature>
<organism evidence="2 3">
    <name type="scientific">Thermus arciformis</name>
    <dbReference type="NCBI Taxonomy" id="482827"/>
    <lineage>
        <taxon>Bacteria</taxon>
        <taxon>Thermotogati</taxon>
        <taxon>Deinococcota</taxon>
        <taxon>Deinococci</taxon>
        <taxon>Thermales</taxon>
        <taxon>Thermaceae</taxon>
        <taxon>Thermus</taxon>
    </lineage>
</organism>
<dbReference type="AlphaFoldDB" id="A0A1G7GHW2"/>
<proteinExistence type="predicted"/>
<dbReference type="STRING" id="482827.SAMN04488243_11430"/>
<keyword evidence="1" id="KW-0472">Membrane</keyword>
<protein>
    <submittedName>
        <fullName evidence="2">Uncharacterized protein</fullName>
    </submittedName>
</protein>
<dbReference type="EMBL" id="FNBC01000014">
    <property type="protein sequence ID" value="SDE87704.1"/>
    <property type="molecule type" value="Genomic_DNA"/>
</dbReference>
<keyword evidence="1" id="KW-0812">Transmembrane</keyword>
<dbReference type="Proteomes" id="UP000199446">
    <property type="component" value="Unassembled WGS sequence"/>
</dbReference>
<dbReference type="RefSeq" id="WP_038043781.1">
    <property type="nucleotide sequence ID" value="NZ_FNBC01000014.1"/>
</dbReference>
<keyword evidence="3" id="KW-1185">Reference proteome</keyword>
<evidence type="ECO:0000313" key="2">
    <source>
        <dbReference type="EMBL" id="SDE87704.1"/>
    </source>
</evidence>
<gene>
    <name evidence="2" type="ORF">SAMN04488243_11430</name>
</gene>
<evidence type="ECO:0000313" key="3">
    <source>
        <dbReference type="Proteomes" id="UP000199446"/>
    </source>
</evidence>
<dbReference type="OrthoDB" id="32790at2"/>
<evidence type="ECO:0000256" key="1">
    <source>
        <dbReference type="SAM" id="Phobius"/>
    </source>
</evidence>
<sequence>MEALPAFHALEALGRAFSQKEAWVLLGVGALSGYALGRVARVLLPWTALLYLGAALLGRADLERLAHHLGAASKEVWAFLSGLPTGLSLGAVVGFLSGLSDRWE</sequence>
<keyword evidence="1" id="KW-1133">Transmembrane helix</keyword>